<dbReference type="VEuPathDB" id="FungiDB:LEMA_uP090490.1"/>
<gene>
    <name evidence="1" type="ORF">LEMA_uP090490.1</name>
</gene>
<sequence length="44" mass="4528">MVGVAPIGTSTGHCGLPHLFIRGNSQNHARAAECPALDSVKGTR</sequence>
<protein>
    <submittedName>
        <fullName evidence="1">Predicted protein</fullName>
    </submittedName>
</protein>
<reference evidence="2" key="1">
    <citation type="journal article" date="2011" name="Nat. Commun.">
        <title>Effector diversification within compartments of the Leptosphaeria maculans genome affected by Repeat-Induced Point mutations.</title>
        <authorList>
            <person name="Rouxel T."/>
            <person name="Grandaubert J."/>
            <person name="Hane J.K."/>
            <person name="Hoede C."/>
            <person name="van de Wouw A.P."/>
            <person name="Couloux A."/>
            <person name="Dominguez V."/>
            <person name="Anthouard V."/>
            <person name="Bally P."/>
            <person name="Bourras S."/>
            <person name="Cozijnsen A.J."/>
            <person name="Ciuffetti L.M."/>
            <person name="Degrave A."/>
            <person name="Dilmaghani A."/>
            <person name="Duret L."/>
            <person name="Fudal I."/>
            <person name="Goodwin S.B."/>
            <person name="Gout L."/>
            <person name="Glaser N."/>
            <person name="Linglin J."/>
            <person name="Kema G.H.J."/>
            <person name="Lapalu N."/>
            <person name="Lawrence C.B."/>
            <person name="May K."/>
            <person name="Meyer M."/>
            <person name="Ollivier B."/>
            <person name="Poulain J."/>
            <person name="Schoch C.L."/>
            <person name="Simon A."/>
            <person name="Spatafora J.W."/>
            <person name="Stachowiak A."/>
            <person name="Turgeon B.G."/>
            <person name="Tyler B.M."/>
            <person name="Vincent D."/>
            <person name="Weissenbach J."/>
            <person name="Amselem J."/>
            <person name="Quesneville H."/>
            <person name="Oliver R.P."/>
            <person name="Wincker P."/>
            <person name="Balesdent M.-H."/>
            <person name="Howlett B.J."/>
        </authorList>
    </citation>
    <scope>NUCLEOTIDE SEQUENCE [LARGE SCALE GENOMIC DNA]</scope>
    <source>
        <strain evidence="2">JN3 / isolate v23.1.3 / race Av1-4-5-6-7-8</strain>
    </source>
</reference>
<dbReference type="HOGENOM" id="CLU_3224734_0_0_1"/>
<organism evidence="2">
    <name type="scientific">Leptosphaeria maculans (strain JN3 / isolate v23.1.3 / race Av1-4-5-6-7-8)</name>
    <name type="common">Blackleg fungus</name>
    <name type="synonym">Phoma lingam</name>
    <dbReference type="NCBI Taxonomy" id="985895"/>
    <lineage>
        <taxon>Eukaryota</taxon>
        <taxon>Fungi</taxon>
        <taxon>Dikarya</taxon>
        <taxon>Ascomycota</taxon>
        <taxon>Pezizomycotina</taxon>
        <taxon>Dothideomycetes</taxon>
        <taxon>Pleosporomycetidae</taxon>
        <taxon>Pleosporales</taxon>
        <taxon>Pleosporineae</taxon>
        <taxon>Leptosphaeriaceae</taxon>
        <taxon>Plenodomus</taxon>
        <taxon>Plenodomus lingam/Leptosphaeria maculans species complex</taxon>
    </lineage>
</organism>
<proteinExistence type="predicted"/>
<dbReference type="InParanoid" id="E5A1S3"/>
<keyword evidence="2" id="KW-1185">Reference proteome</keyword>
<evidence type="ECO:0000313" key="2">
    <source>
        <dbReference type="Proteomes" id="UP000002668"/>
    </source>
</evidence>
<accession>E5A1S3</accession>
<dbReference type="Proteomes" id="UP000002668">
    <property type="component" value="Genome"/>
</dbReference>
<name>E5A1S3_LEPMJ</name>
<evidence type="ECO:0000313" key="1">
    <source>
        <dbReference type="EMBL" id="CBX97640.1"/>
    </source>
</evidence>
<dbReference type="EMBL" id="FP929132">
    <property type="protein sequence ID" value="CBX97640.1"/>
    <property type="molecule type" value="Genomic_DNA"/>
</dbReference>
<dbReference type="AlphaFoldDB" id="E5A1S3"/>